<evidence type="ECO:0000313" key="2">
    <source>
        <dbReference type="Proteomes" id="UP000619293"/>
    </source>
</evidence>
<dbReference type="AlphaFoldDB" id="A0A8J3JM38"/>
<dbReference type="EMBL" id="BONG01000004">
    <property type="protein sequence ID" value="GIF87531.1"/>
    <property type="molecule type" value="Genomic_DNA"/>
</dbReference>
<evidence type="ECO:0000313" key="1">
    <source>
        <dbReference type="EMBL" id="GIF87531.1"/>
    </source>
</evidence>
<comment type="caution">
    <text evidence="1">The sequence shown here is derived from an EMBL/GenBank/DDBJ whole genome shotgun (WGS) entry which is preliminary data.</text>
</comment>
<name>A0A8J3JM38_9ACTN</name>
<evidence type="ECO:0008006" key="3">
    <source>
        <dbReference type="Google" id="ProtNLM"/>
    </source>
</evidence>
<dbReference type="NCBIfam" id="TIGR03544">
    <property type="entry name" value="DivI1A_domain"/>
    <property type="match status" value="2"/>
</dbReference>
<proteinExistence type="predicted"/>
<organism evidence="1 2">
    <name type="scientific">Catellatospora chokoriensis</name>
    <dbReference type="NCBI Taxonomy" id="310353"/>
    <lineage>
        <taxon>Bacteria</taxon>
        <taxon>Bacillati</taxon>
        <taxon>Actinomycetota</taxon>
        <taxon>Actinomycetes</taxon>
        <taxon>Micromonosporales</taxon>
        <taxon>Micromonosporaceae</taxon>
        <taxon>Catellatospora</taxon>
    </lineage>
</organism>
<sequence length="69" mass="7578">MHPRPNFTVVLRGFDRTEVDALLDKVSRGELNLAGGTVFDFTVVLRGYDREQVNAYLGRLAALDAADGP</sequence>
<dbReference type="RefSeq" id="WP_191841212.1">
    <property type="nucleotide sequence ID" value="NZ_BAAALB010000014.1"/>
</dbReference>
<reference evidence="1 2" key="1">
    <citation type="submission" date="2021-01" db="EMBL/GenBank/DDBJ databases">
        <title>Whole genome shotgun sequence of Catellatospora chokoriensis NBRC 107358.</title>
        <authorList>
            <person name="Komaki H."/>
            <person name="Tamura T."/>
        </authorList>
    </citation>
    <scope>NUCLEOTIDE SEQUENCE [LARGE SCALE GENOMIC DNA]</scope>
    <source>
        <strain evidence="1 2">NBRC 107358</strain>
    </source>
</reference>
<keyword evidence="2" id="KW-1185">Reference proteome</keyword>
<gene>
    <name evidence="1" type="ORF">Cch02nite_09750</name>
</gene>
<dbReference type="Proteomes" id="UP000619293">
    <property type="component" value="Unassembled WGS sequence"/>
</dbReference>
<accession>A0A8J3JM38</accession>
<protein>
    <recommendedName>
        <fullName evidence="3">DivIVA domain-containing protein</fullName>
    </recommendedName>
</protein>
<dbReference type="InterPro" id="IPR019933">
    <property type="entry name" value="DivIVA_domain"/>
</dbReference>